<feature type="region of interest" description="Disordered" evidence="1">
    <location>
        <begin position="173"/>
        <end position="197"/>
    </location>
</feature>
<dbReference type="Proteomes" id="UP001337655">
    <property type="component" value="Unassembled WGS sequence"/>
</dbReference>
<gene>
    <name evidence="2" type="ORF">LTR77_002460</name>
</gene>
<dbReference type="GeneID" id="89923807"/>
<name>A0AAV9PJA0_9PEZI</name>
<dbReference type="RefSeq" id="XP_064662474.1">
    <property type="nucleotide sequence ID" value="XM_064799719.1"/>
</dbReference>
<proteinExistence type="predicted"/>
<evidence type="ECO:0000313" key="2">
    <source>
        <dbReference type="EMBL" id="KAK5173779.1"/>
    </source>
</evidence>
<comment type="caution">
    <text evidence="2">The sequence shown here is derived from an EMBL/GenBank/DDBJ whole genome shotgun (WGS) entry which is preliminary data.</text>
</comment>
<keyword evidence="3" id="KW-1185">Reference proteome</keyword>
<evidence type="ECO:0008006" key="4">
    <source>
        <dbReference type="Google" id="ProtNLM"/>
    </source>
</evidence>
<sequence length="197" mass="21651">MADEEPTFQCSVCLGDERPPPRHIKGDLLCQDCYTESITREFNRAFESVAGFPPKWGNIDTTILQANDFVDVLGADFVTRFNRIAEDYRNENMVKVYCTHVMQKAHEPLKGGSPPDGVVLALSPEALASLDEDTPTIECRGMVGERTEQLGNVQECYHGKVSPAKWLCTQTSTNVSLPHPPPLDKSGGQGALELTGK</sequence>
<dbReference type="AlphaFoldDB" id="A0AAV9PJA0"/>
<reference evidence="2 3" key="1">
    <citation type="submission" date="2023-08" db="EMBL/GenBank/DDBJ databases">
        <title>Black Yeasts Isolated from many extreme environments.</title>
        <authorList>
            <person name="Coleine C."/>
            <person name="Stajich J.E."/>
            <person name="Selbmann L."/>
        </authorList>
    </citation>
    <scope>NUCLEOTIDE SEQUENCE [LARGE SCALE GENOMIC DNA]</scope>
    <source>
        <strain evidence="2 3">CCFEE 5935</strain>
    </source>
</reference>
<protein>
    <recommendedName>
        <fullName evidence="4">ZZ-type domain-containing protein</fullName>
    </recommendedName>
</protein>
<organism evidence="2 3">
    <name type="scientific">Saxophila tyrrhenica</name>
    <dbReference type="NCBI Taxonomy" id="1690608"/>
    <lineage>
        <taxon>Eukaryota</taxon>
        <taxon>Fungi</taxon>
        <taxon>Dikarya</taxon>
        <taxon>Ascomycota</taxon>
        <taxon>Pezizomycotina</taxon>
        <taxon>Dothideomycetes</taxon>
        <taxon>Dothideomycetidae</taxon>
        <taxon>Mycosphaerellales</taxon>
        <taxon>Extremaceae</taxon>
        <taxon>Saxophila</taxon>
    </lineage>
</organism>
<evidence type="ECO:0000256" key="1">
    <source>
        <dbReference type="SAM" id="MobiDB-lite"/>
    </source>
</evidence>
<dbReference type="EMBL" id="JAVRRT010000003">
    <property type="protein sequence ID" value="KAK5173779.1"/>
    <property type="molecule type" value="Genomic_DNA"/>
</dbReference>
<accession>A0AAV9PJA0</accession>
<evidence type="ECO:0000313" key="3">
    <source>
        <dbReference type="Proteomes" id="UP001337655"/>
    </source>
</evidence>